<evidence type="ECO:0000313" key="4">
    <source>
        <dbReference type="EMBL" id="JAN18658.1"/>
    </source>
</evidence>
<feature type="region of interest" description="Disordered" evidence="2">
    <location>
        <begin position="1379"/>
        <end position="1399"/>
    </location>
</feature>
<protein>
    <submittedName>
        <fullName evidence="4">Translation initiation factor IF-2</fullName>
    </submittedName>
</protein>
<feature type="compositionally biased region" description="Acidic residues" evidence="2">
    <location>
        <begin position="881"/>
        <end position="897"/>
    </location>
</feature>
<feature type="region of interest" description="Disordered" evidence="2">
    <location>
        <begin position="142"/>
        <end position="170"/>
    </location>
</feature>
<feature type="compositionally biased region" description="Basic and acidic residues" evidence="2">
    <location>
        <begin position="744"/>
        <end position="761"/>
    </location>
</feature>
<feature type="region of interest" description="Disordered" evidence="2">
    <location>
        <begin position="479"/>
        <end position="524"/>
    </location>
</feature>
<dbReference type="EMBL" id="GDIQ01076079">
    <property type="protein sequence ID" value="JAN18658.1"/>
    <property type="molecule type" value="Transcribed_RNA"/>
</dbReference>
<feature type="region of interest" description="Disordered" evidence="2">
    <location>
        <begin position="1598"/>
        <end position="1636"/>
    </location>
</feature>
<feature type="compositionally biased region" description="Low complexity" evidence="2">
    <location>
        <begin position="1187"/>
        <end position="1196"/>
    </location>
</feature>
<proteinExistence type="predicted"/>
<organism evidence="4">
    <name type="scientific">Daphnia magna</name>
    <dbReference type="NCBI Taxonomy" id="35525"/>
    <lineage>
        <taxon>Eukaryota</taxon>
        <taxon>Metazoa</taxon>
        <taxon>Ecdysozoa</taxon>
        <taxon>Arthropoda</taxon>
        <taxon>Crustacea</taxon>
        <taxon>Branchiopoda</taxon>
        <taxon>Diplostraca</taxon>
        <taxon>Cladocera</taxon>
        <taxon>Anomopoda</taxon>
        <taxon>Daphniidae</taxon>
        <taxon>Daphnia</taxon>
    </lineage>
</organism>
<feature type="region of interest" description="Disordered" evidence="2">
    <location>
        <begin position="1118"/>
        <end position="1246"/>
    </location>
</feature>
<feature type="region of interest" description="Disordered" evidence="2">
    <location>
        <begin position="1049"/>
        <end position="1089"/>
    </location>
</feature>
<feature type="domain" description="A-kinase anchor protein 2 C-terminal" evidence="3">
    <location>
        <begin position="1297"/>
        <end position="1650"/>
    </location>
</feature>
<evidence type="ECO:0000256" key="2">
    <source>
        <dbReference type="SAM" id="MobiDB-lite"/>
    </source>
</evidence>
<feature type="region of interest" description="Disordered" evidence="2">
    <location>
        <begin position="545"/>
        <end position="564"/>
    </location>
</feature>
<sequence length="1653" mass="182137">MEQSLLEVYSLELEVHEVSETMDSEEDYDVWPIEMDDYLEWLLSFHSLLDSLQLESVDTNEQELEISLPPLQSSEDNFASLTTITSDESFHNWLSSLDNNSELGQQMADGEVLFCDFVAAGIAAAEVEEPESRRHTNAFSFHGQLQQSGPGLDVERDSNGDSNSSGPSSSVGFISDILDGVVFAPVGSSELPRPSPDTRSRSTLSSFRPTPESEEQPNHPVTAPAPAISSVNQLEPIKLIRAKSPPLTDLETLFQRELAAKIKKRCQDTQQRQLDKSPTSPVSASTIVRSQSSALPPIPKIIEDPVTSVVADVVVAEFENPLYQTLDECYSGSPTLLPPPPPPPLPLPLQSDNDEEATYAVIEERNGSHYQTVVPATSSSHNGEEQRVYAQVNHNDEEERVYAQVADGLVEEKIYDTVQQSEDTGVDPNAIYENLEELQEREQTYANICPPSDCTPPSHPANVLTALMLDVEATSAVTPASSISRSSDGSSSGNSSSSPQQSTSSPEQLSPTDSLANGSIGSVRNIGSPDSGVFGLLQPAHFSSDLSPPADALNNNVKTERTSGGQQDFLDQTLKQFERLEQLSSGIFENSQKQSNKMEDDLLSNGMEEKVATSEQTTQPVLLPVVMAEDKILPISEIPIETLLDLVGSVEPSEAKRPESESESDEERVVRPPQMPMSPPPGEPFRTYDPANEDGLFQASLVSVDSQASSSMKESDVSDMESLSKETIRSPEPKTNLGAQIVEDDVKRMQERDRARNEKLGLDNVGPSFDRLSSSRYDVISEMTPKTTKRKNWLPSTTVDATFTDQLEPPPLDGNRRLSGGVNSESILVKKEETKAFWEGKMQSEMEEPILLTRNNRTKTESQPLQRQQNTLSPPPGFDNDFFDSEQNETPEQEDEPILSNMEFTDVASITFKSDDSALDMKPFVIFGSFEDGGSIDDVDATAPTTTAIAPAPLSVAIPNEPKSQTSHDIRPKSLYFEPDRDSSCSDDELETEVGAASFSANKGVHSISPHSNPTETLIEREIRLQREREEAVLLERQKALQMLEATRKQAKLPEAAPRKPHMAESNKREGHKVSQPGEFVKKAESKKPMEVLVSPAEIRISEEIRELKRREEELRQLRESNVRNVQNGCEDPSSFTTNGVTDDEGLYSDAERDVSSSETNSSRVESPEAGLISSEYSKFPHQRTQSMDSMSSGHSSGDHVLTHTTNPNSSTETVKRGGRSGKPIVMPLDDLSDEDEAPAYLSRSKETPIEREIRLGREREEALRREKGLQPGGLTVSVAKQNEKENRQGQRFTNLNSDKRDVQHRYASSVIQREMDEIVERENELVRDGKIQTTSLERAGSKASSLADYSRKKAVMGSAKPVSSIQSPPTVELALQRSESVVEDRESPSEPQQIKKTPQMKVVYGNRGYGNTNLTSAAANGGQPAAASATWRNFSNPQGGQRGLMEKFFLSRGRLNSPATFNAPTPSASTALSSSSPLTHHSVVTPGSSAGDPVGVINQSNKTTPAPARYVAPAVKPVESQIARRDEEDKQVRDKAGPPRRHYATTEEKIQQEFREMQKREEELKLNRSKFFAKSQPNLLDIDDQGVCEPEQRLEGQLRSAHSISDLLADETQSVEMREELPPKSSSSTVKGARRKSALIAQWENRIHQQDF</sequence>
<dbReference type="Pfam" id="PF15304">
    <property type="entry name" value="AKAP2_C"/>
    <property type="match status" value="1"/>
</dbReference>
<feature type="compositionally biased region" description="Basic and acidic residues" evidence="2">
    <location>
        <begin position="1523"/>
        <end position="1538"/>
    </location>
</feature>
<feature type="region of interest" description="Disordered" evidence="2">
    <location>
        <begin position="651"/>
        <end position="691"/>
    </location>
</feature>
<feature type="compositionally biased region" description="Basic and acidic residues" evidence="2">
    <location>
        <begin position="722"/>
        <end position="732"/>
    </location>
</feature>
<dbReference type="InterPro" id="IPR042779">
    <property type="entry name" value="MISP/MISP3-like"/>
</dbReference>
<feature type="compositionally biased region" description="Low complexity" evidence="2">
    <location>
        <begin position="481"/>
        <end position="511"/>
    </location>
</feature>
<feature type="compositionally biased region" description="Basic and acidic residues" evidence="2">
    <location>
        <begin position="1062"/>
        <end position="1073"/>
    </location>
</feature>
<feature type="region of interest" description="Disordered" evidence="2">
    <location>
        <begin position="268"/>
        <end position="288"/>
    </location>
</feature>
<keyword evidence="4" id="KW-0396">Initiation factor</keyword>
<feature type="compositionally biased region" description="Low complexity" evidence="2">
    <location>
        <begin position="1464"/>
        <end position="1483"/>
    </location>
</feature>
<dbReference type="EMBL" id="GDIQ01062686">
    <property type="protein sequence ID" value="JAN32051.1"/>
    <property type="molecule type" value="Transcribed_RNA"/>
</dbReference>
<dbReference type="GO" id="GO:0003743">
    <property type="term" value="F:translation initiation factor activity"/>
    <property type="evidence" value="ECO:0007669"/>
    <property type="project" value="UniProtKB-KW"/>
</dbReference>
<feature type="compositionally biased region" description="Pro residues" evidence="2">
    <location>
        <begin position="673"/>
        <end position="683"/>
    </location>
</feature>
<keyword evidence="4" id="KW-0648">Protein biosynthesis</keyword>
<feature type="compositionally biased region" description="Polar residues" evidence="2">
    <location>
        <begin position="512"/>
        <end position="522"/>
    </location>
</feature>
<evidence type="ECO:0000256" key="1">
    <source>
        <dbReference type="ARBA" id="ARBA00023054"/>
    </source>
</evidence>
<feature type="compositionally biased region" description="Low complexity" evidence="2">
    <location>
        <begin position="160"/>
        <end position="170"/>
    </location>
</feature>
<feature type="region of interest" description="Disordered" evidence="2">
    <location>
        <begin position="1264"/>
        <end position="1304"/>
    </location>
</feature>
<dbReference type="PANTHER" id="PTHR18839">
    <property type="entry name" value="MITOTIC INTERACTOR AND SUBSTRATE OF PLK1 MISP FAMILY MEMBER"/>
    <property type="match status" value="1"/>
</dbReference>
<feature type="compositionally biased region" description="Polar residues" evidence="2">
    <location>
        <begin position="861"/>
        <end position="872"/>
    </location>
</feature>
<feature type="compositionally biased region" description="Polar residues" evidence="2">
    <location>
        <begin position="553"/>
        <end position="564"/>
    </location>
</feature>
<feature type="region of interest" description="Disordered" evidence="2">
    <location>
        <begin position="703"/>
        <end position="772"/>
    </location>
</feature>
<feature type="region of interest" description="Disordered" evidence="2">
    <location>
        <begin position="1457"/>
        <end position="1548"/>
    </location>
</feature>
<name>A0A0P6DL39_9CRUS</name>
<feature type="region of interest" description="Disordered" evidence="2">
    <location>
        <begin position="974"/>
        <end position="993"/>
    </location>
</feature>
<keyword evidence="1" id="KW-0175">Coiled coil</keyword>
<accession>A0A0P6DL39</accession>
<dbReference type="PANTHER" id="PTHR18839:SF0">
    <property type="entry name" value="MITOTIC INTERACTOR AND SUBSTRATE OF PLK1 ISOFORM X1-RELATED"/>
    <property type="match status" value="1"/>
</dbReference>
<evidence type="ECO:0000259" key="3">
    <source>
        <dbReference type="Pfam" id="PF15304"/>
    </source>
</evidence>
<dbReference type="OrthoDB" id="6512841at2759"/>
<dbReference type="InterPro" id="IPR029304">
    <property type="entry name" value="AKAP2_C"/>
</dbReference>
<feature type="compositionally biased region" description="Basic and acidic residues" evidence="2">
    <location>
        <begin position="1080"/>
        <end position="1089"/>
    </location>
</feature>
<feature type="compositionally biased region" description="Polar residues" evidence="2">
    <location>
        <begin position="1123"/>
        <end position="1141"/>
    </location>
</feature>
<feature type="compositionally biased region" description="Polar residues" evidence="2">
    <location>
        <begin position="1203"/>
        <end position="1213"/>
    </location>
</feature>
<reference evidence="4" key="1">
    <citation type="submission" date="2015-10" db="EMBL/GenBank/DDBJ databases">
        <title>EvidentialGene: Evidence-directed Construction of Complete mRNA Transcriptomes without Genomes.</title>
        <authorList>
            <person name="Gilbert D.G."/>
        </authorList>
    </citation>
    <scope>NUCLEOTIDE SEQUENCE</scope>
</reference>
<feature type="region of interest" description="Disordered" evidence="2">
    <location>
        <begin position="854"/>
        <end position="897"/>
    </location>
</feature>
<feature type="region of interest" description="Disordered" evidence="2">
    <location>
        <begin position="186"/>
        <end position="228"/>
    </location>
</feature>
<feature type="compositionally biased region" description="Basic and acidic residues" evidence="2">
    <location>
        <begin position="974"/>
        <end position="984"/>
    </location>
</feature>